<name>A0A8H3U0T5_VENIN</name>
<gene>
    <name evidence="1" type="ORF">BLS_004069</name>
</gene>
<sequence>MPLQYIESNVSEELNLDLGSDHGQIDTAADVQAKFDGRKRVEAIEQTLGAEASQRTKFLLESYKDKDIEFSGIDLELQLTPDSRNNMFSLSSAINPELASAGIDSRRFRHIQWSPYGCSLVRLNGVQNNSKASLTRDLKFITRQEAELFMVRMMQMTAPIFIARTSERMIRLFMNFPVERMPVCGGPEPS</sequence>
<proteinExistence type="predicted"/>
<evidence type="ECO:0000313" key="2">
    <source>
        <dbReference type="Proteomes" id="UP000433883"/>
    </source>
</evidence>
<comment type="caution">
    <text evidence="1">The sequence shown here is derived from an EMBL/GenBank/DDBJ whole genome shotgun (WGS) entry which is preliminary data.</text>
</comment>
<reference evidence="1 2" key="1">
    <citation type="submission" date="2019-11" db="EMBL/GenBank/DDBJ databases">
        <title>Venturia inaequalis Genome Resource.</title>
        <authorList>
            <person name="Lichtner F.J."/>
        </authorList>
    </citation>
    <scope>NUCLEOTIDE SEQUENCE [LARGE SCALE GENOMIC DNA]</scope>
    <source>
        <strain evidence="1">Bline_iso_100314</strain>
    </source>
</reference>
<protein>
    <submittedName>
        <fullName evidence="1">Uncharacterized protein</fullName>
    </submittedName>
</protein>
<dbReference type="EMBL" id="WNWQ01002651">
    <property type="protein sequence ID" value="KAE9961132.1"/>
    <property type="molecule type" value="Genomic_DNA"/>
</dbReference>
<dbReference type="Proteomes" id="UP000433883">
    <property type="component" value="Unassembled WGS sequence"/>
</dbReference>
<organism evidence="1 2">
    <name type="scientific">Venturia inaequalis</name>
    <name type="common">Apple scab fungus</name>
    <dbReference type="NCBI Taxonomy" id="5025"/>
    <lineage>
        <taxon>Eukaryota</taxon>
        <taxon>Fungi</taxon>
        <taxon>Dikarya</taxon>
        <taxon>Ascomycota</taxon>
        <taxon>Pezizomycotina</taxon>
        <taxon>Dothideomycetes</taxon>
        <taxon>Pleosporomycetidae</taxon>
        <taxon>Venturiales</taxon>
        <taxon>Venturiaceae</taxon>
        <taxon>Venturia</taxon>
    </lineage>
</organism>
<accession>A0A8H3U0T5</accession>
<evidence type="ECO:0000313" key="1">
    <source>
        <dbReference type="EMBL" id="KAE9961132.1"/>
    </source>
</evidence>
<feature type="non-terminal residue" evidence="1">
    <location>
        <position position="1"/>
    </location>
</feature>
<dbReference type="AlphaFoldDB" id="A0A8H3U0T5"/>